<accession>K9YVQ1</accession>
<name>K9YVQ1_DACS8</name>
<dbReference type="RefSeq" id="WP_015229965.1">
    <property type="nucleotide sequence ID" value="NC_019780.1"/>
</dbReference>
<gene>
    <name evidence="1" type="ORF">Dacsa_2364</name>
</gene>
<organism evidence="1 2">
    <name type="scientific">Dactylococcopsis salina (strain PCC 8305)</name>
    <name type="common">Myxobactron salinum</name>
    <dbReference type="NCBI Taxonomy" id="13035"/>
    <lineage>
        <taxon>Bacteria</taxon>
        <taxon>Bacillati</taxon>
        <taxon>Cyanobacteriota</taxon>
        <taxon>Cyanophyceae</taxon>
        <taxon>Nodosilineales</taxon>
        <taxon>Cymatolegaceae</taxon>
        <taxon>Dactylococcopsis</taxon>
    </lineage>
</organism>
<dbReference type="KEGG" id="dsl:Dacsa_2364"/>
<sequence length="259" mass="30237">MRVYSDGYMAIIALRAWYLGEYEPLGEVMKRPHDLRLNKNSLLKAGLRADFLDERETVEQAQWFQRYLEGETVEFYIEGSGGYQIANIDLISQEIYLIKREVNALLDPMIYFSYQEEYTEAYEALKESLEAAIEDFNRNARIPLSIEYSVRPKDDPLRLSKNQLRKIRKSLVFIADGTPLAQIQKEQTTMLLPSPTVSVELGYALQCKRREQILLTQMKRWEGSYPFDLPEPQQLFFKTDTDLNAMLPQVLEAMLQRTL</sequence>
<keyword evidence="2" id="KW-1185">Reference proteome</keyword>
<dbReference type="HOGENOM" id="CLU_1101806_0_0_3"/>
<dbReference type="EMBL" id="CP003944">
    <property type="protein sequence ID" value="AFZ50974.1"/>
    <property type="molecule type" value="Genomic_DNA"/>
</dbReference>
<reference evidence="1" key="1">
    <citation type="submission" date="2012-04" db="EMBL/GenBank/DDBJ databases">
        <title>Finished genome of Dactylococcopsis salina PCC 8305.</title>
        <authorList>
            <consortium name="US DOE Joint Genome Institute"/>
            <person name="Gugger M."/>
            <person name="Coursin T."/>
            <person name="Rippka R."/>
            <person name="Tandeau De Marsac N."/>
            <person name="Huntemann M."/>
            <person name="Wei C.-L."/>
            <person name="Han J."/>
            <person name="Detter J.C."/>
            <person name="Han C."/>
            <person name="Tapia R."/>
            <person name="Daligault H."/>
            <person name="Chen A."/>
            <person name="Krypides N."/>
            <person name="Mavromatis K."/>
            <person name="Markowitz V."/>
            <person name="Szeto E."/>
            <person name="Ivanova N."/>
            <person name="Ovchinnikova G."/>
            <person name="Pagani I."/>
            <person name="Pati A."/>
            <person name="Goodwin L."/>
            <person name="Peters L."/>
            <person name="Pitluck S."/>
            <person name="Woyke T."/>
            <person name="Kerfeld C."/>
        </authorList>
    </citation>
    <scope>NUCLEOTIDE SEQUENCE [LARGE SCALE GENOMIC DNA]</scope>
    <source>
        <strain evidence="1">PCC 8305</strain>
    </source>
</reference>
<dbReference type="AlphaFoldDB" id="K9YVQ1"/>
<dbReference type="Proteomes" id="UP000010482">
    <property type="component" value="Chromosome"/>
</dbReference>
<dbReference type="eggNOG" id="ENOG502Z810">
    <property type="taxonomic scope" value="Bacteria"/>
</dbReference>
<dbReference type="STRING" id="13035.Dacsa_2364"/>
<protein>
    <submittedName>
        <fullName evidence="1">Uncharacterized protein</fullName>
    </submittedName>
</protein>
<evidence type="ECO:0000313" key="2">
    <source>
        <dbReference type="Proteomes" id="UP000010482"/>
    </source>
</evidence>
<evidence type="ECO:0000313" key="1">
    <source>
        <dbReference type="EMBL" id="AFZ50974.1"/>
    </source>
</evidence>
<proteinExistence type="predicted"/>
<dbReference type="PATRIC" id="fig|13035.3.peg.2685"/>